<reference evidence="2" key="1">
    <citation type="journal article" date="2011" name="Proc. Natl. Acad. Sci. U.S.A.">
        <title>Obligate biotrophy features unraveled by the genomic analysis of rust fungi.</title>
        <authorList>
            <person name="Duplessis S."/>
            <person name="Cuomo C.A."/>
            <person name="Lin Y.-C."/>
            <person name="Aerts A."/>
            <person name="Tisserant E."/>
            <person name="Veneault-Fourrey C."/>
            <person name="Joly D.L."/>
            <person name="Hacquard S."/>
            <person name="Amselem J."/>
            <person name="Cantarel B.L."/>
            <person name="Chiu R."/>
            <person name="Coutinho P.M."/>
            <person name="Feau N."/>
            <person name="Field M."/>
            <person name="Frey P."/>
            <person name="Gelhaye E."/>
            <person name="Goldberg J."/>
            <person name="Grabherr M.G."/>
            <person name="Kodira C.D."/>
            <person name="Kohler A."/>
            <person name="Kuees U."/>
            <person name="Lindquist E.A."/>
            <person name="Lucas S.M."/>
            <person name="Mago R."/>
            <person name="Mauceli E."/>
            <person name="Morin E."/>
            <person name="Murat C."/>
            <person name="Pangilinan J.L."/>
            <person name="Park R."/>
            <person name="Pearson M."/>
            <person name="Quesneville H."/>
            <person name="Rouhier N."/>
            <person name="Sakthikumar S."/>
            <person name="Salamov A.A."/>
            <person name="Schmutz J."/>
            <person name="Selles B."/>
            <person name="Shapiro H."/>
            <person name="Tanguay P."/>
            <person name="Tuskan G.A."/>
            <person name="Henrissat B."/>
            <person name="Van de Peer Y."/>
            <person name="Rouze P."/>
            <person name="Ellis J.G."/>
            <person name="Dodds P.N."/>
            <person name="Schein J.E."/>
            <person name="Zhong S."/>
            <person name="Hamelin R.C."/>
            <person name="Grigoriev I.V."/>
            <person name="Szabo L.J."/>
            <person name="Martin F."/>
        </authorList>
    </citation>
    <scope>NUCLEOTIDE SEQUENCE [LARGE SCALE GENOMIC DNA]</scope>
    <source>
        <strain evidence="2">98AG31 / pathotype 3-4-7</strain>
    </source>
</reference>
<sequence length="129" mass="15041">MPVRLRIKTAIINVRPRRQVARKRVYVVNPKRGVRRNVQRRPLKRAPMPSVTDDPIFWNKIDTLPQSLCKYLKPNCDISSITCFNLRRLIWHFEPDKAISECLRSENSLQLSIGKIGDQLDSKNIYVNG</sequence>
<protein>
    <submittedName>
        <fullName evidence="1">Uncharacterized protein</fullName>
    </submittedName>
</protein>
<dbReference type="Proteomes" id="UP000001072">
    <property type="component" value="Unassembled WGS sequence"/>
</dbReference>
<dbReference type="VEuPathDB" id="FungiDB:MELLADRAFT_114424"/>
<gene>
    <name evidence="1" type="ORF">MELLADRAFT_114424</name>
</gene>
<dbReference type="EMBL" id="GL883251">
    <property type="protein sequence ID" value="EGF97332.1"/>
    <property type="molecule type" value="Genomic_DNA"/>
</dbReference>
<proteinExistence type="predicted"/>
<dbReference type="HOGENOM" id="CLU_1949311_0_0_1"/>
<name>F4SDE5_MELLP</name>
<accession>F4SDE5</accession>
<evidence type="ECO:0000313" key="1">
    <source>
        <dbReference type="EMBL" id="EGF97332.1"/>
    </source>
</evidence>
<dbReference type="RefSeq" id="XP_007419402.1">
    <property type="nucleotide sequence ID" value="XM_007419340.1"/>
</dbReference>
<keyword evidence="2" id="KW-1185">Reference proteome</keyword>
<organism evidence="2">
    <name type="scientific">Melampsora larici-populina (strain 98AG31 / pathotype 3-4-7)</name>
    <name type="common">Poplar leaf rust fungus</name>
    <dbReference type="NCBI Taxonomy" id="747676"/>
    <lineage>
        <taxon>Eukaryota</taxon>
        <taxon>Fungi</taxon>
        <taxon>Dikarya</taxon>
        <taxon>Basidiomycota</taxon>
        <taxon>Pucciniomycotina</taxon>
        <taxon>Pucciniomycetes</taxon>
        <taxon>Pucciniales</taxon>
        <taxon>Melampsoraceae</taxon>
        <taxon>Melampsora</taxon>
    </lineage>
</organism>
<dbReference type="GeneID" id="18925340"/>
<dbReference type="AlphaFoldDB" id="F4SDE5"/>
<dbReference type="KEGG" id="mlr:MELLADRAFT_114424"/>
<evidence type="ECO:0000313" key="2">
    <source>
        <dbReference type="Proteomes" id="UP000001072"/>
    </source>
</evidence>
<dbReference type="InParanoid" id="F4SDE5"/>